<proteinExistence type="predicted"/>
<evidence type="ECO:0000313" key="3">
    <source>
        <dbReference type="Proteomes" id="UP001059597"/>
    </source>
</evidence>
<feature type="region of interest" description="Disordered" evidence="1">
    <location>
        <begin position="82"/>
        <end position="113"/>
    </location>
</feature>
<gene>
    <name evidence="2" type="ORF">HEK616_62780</name>
</gene>
<name>A0ABN6R7F1_STRNI</name>
<protein>
    <submittedName>
        <fullName evidence="2">Uncharacterized protein</fullName>
    </submittedName>
</protein>
<organism evidence="2 3">
    <name type="scientific">Streptomyces nigrescens</name>
    <dbReference type="NCBI Taxonomy" id="1920"/>
    <lineage>
        <taxon>Bacteria</taxon>
        <taxon>Bacillati</taxon>
        <taxon>Actinomycetota</taxon>
        <taxon>Actinomycetes</taxon>
        <taxon>Kitasatosporales</taxon>
        <taxon>Streptomycetaceae</taxon>
        <taxon>Streptomyces</taxon>
    </lineage>
</organism>
<evidence type="ECO:0000313" key="2">
    <source>
        <dbReference type="EMBL" id="BDM72791.1"/>
    </source>
</evidence>
<dbReference type="EMBL" id="AP026073">
    <property type="protein sequence ID" value="BDM72791.1"/>
    <property type="molecule type" value="Genomic_DNA"/>
</dbReference>
<feature type="compositionally biased region" description="Basic and acidic residues" evidence="1">
    <location>
        <begin position="98"/>
        <end position="113"/>
    </location>
</feature>
<keyword evidence="3" id="KW-1185">Reference proteome</keyword>
<feature type="compositionally biased region" description="Polar residues" evidence="1">
    <location>
        <begin position="82"/>
        <end position="95"/>
    </location>
</feature>
<dbReference type="Proteomes" id="UP001059597">
    <property type="component" value="Chromosome"/>
</dbReference>
<evidence type="ECO:0000256" key="1">
    <source>
        <dbReference type="SAM" id="MobiDB-lite"/>
    </source>
</evidence>
<accession>A0ABN6R7F1</accession>
<sequence>MTPMVFSTQMTTAPVTNGYGRMDDLPGASFSHVGRMGAPVGARMRAGPSEWVATCVTGGEAARRQAAVHQGSPARRRRFQCTGTTAPFPTSSTRLVSRLRDRTNVTESRYRNS</sequence>
<reference evidence="2" key="1">
    <citation type="submission" date="2022-06" db="EMBL/GenBank/DDBJ databases">
        <title>Complete genome sequence of Streptomyces nigrescens HEK616.</title>
        <authorList>
            <person name="Asamizu S."/>
            <person name="Onaka H."/>
        </authorList>
    </citation>
    <scope>NUCLEOTIDE SEQUENCE</scope>
    <source>
        <strain evidence="2">HEK616</strain>
    </source>
</reference>